<dbReference type="RefSeq" id="WP_250944229.1">
    <property type="nucleotide sequence ID" value="NZ_JAMQAY010000002.1"/>
</dbReference>
<organism evidence="1 2">
    <name type="scientific">Ciceribacter sichuanensis</name>
    <dbReference type="NCBI Taxonomy" id="2949647"/>
    <lineage>
        <taxon>Bacteria</taxon>
        <taxon>Pseudomonadati</taxon>
        <taxon>Pseudomonadota</taxon>
        <taxon>Alphaproteobacteria</taxon>
        <taxon>Hyphomicrobiales</taxon>
        <taxon>Rhizobiaceae</taxon>
        <taxon>Ciceribacter</taxon>
    </lineage>
</organism>
<dbReference type="Proteomes" id="UP001155079">
    <property type="component" value="Unassembled WGS sequence"/>
</dbReference>
<keyword evidence="2" id="KW-1185">Reference proteome</keyword>
<protein>
    <submittedName>
        <fullName evidence="1">Uncharacterized protein</fullName>
    </submittedName>
</protein>
<evidence type="ECO:0000313" key="1">
    <source>
        <dbReference type="EMBL" id="MCM2400535.1"/>
    </source>
</evidence>
<sequence>MNQQANLEAWALNRAQQIVLQQGVNLVVAAQRLDRRQTMVNTYALRQAIIDCLLEAVASSSSTPPQCNEVMIETGN</sequence>
<proteinExistence type="predicted"/>
<gene>
    <name evidence="1" type="ORF">NBH20_05170</name>
</gene>
<reference evidence="1 2" key="1">
    <citation type="submission" date="2022-06" db="EMBL/GenBank/DDBJ databases">
        <authorList>
            <person name="Sun Q."/>
        </authorList>
    </citation>
    <scope>NUCLEOTIDE SEQUENCE [LARGE SCALE GENOMIC DNA]</scope>
    <source>
        <strain evidence="1 2">S153</strain>
    </source>
</reference>
<name>A0ABT0V3R6_9HYPH</name>
<evidence type="ECO:0000313" key="2">
    <source>
        <dbReference type="Proteomes" id="UP001155079"/>
    </source>
</evidence>
<accession>A0ABT0V3R6</accession>
<dbReference type="EMBL" id="JAMQAY010000002">
    <property type="protein sequence ID" value="MCM2400535.1"/>
    <property type="molecule type" value="Genomic_DNA"/>
</dbReference>
<comment type="caution">
    <text evidence="1">The sequence shown here is derived from an EMBL/GenBank/DDBJ whole genome shotgun (WGS) entry which is preliminary data.</text>
</comment>